<sequence length="180" mass="19645">MPRESDPFRKYVEDLENKKWKCKFCGTESHGSATRIRAHLAGIPGYGIKVCEKVDHRVKAEALQKIKGKGSVLDISTGGTSGKGTERTVFGVSQSVFPGDDASNPNDTQNSNRPGCALQQPSCNWLTRTSTALACPQDQVSLPPGHMPLDNLDTTHQPNLSNRRLDVVHGNENDQLSSNF</sequence>
<evidence type="ECO:0000256" key="1">
    <source>
        <dbReference type="SAM" id="MobiDB-lite"/>
    </source>
</evidence>
<dbReference type="EMBL" id="JBJKBG010000002">
    <property type="protein sequence ID" value="KAL3748391.1"/>
    <property type="molecule type" value="Genomic_DNA"/>
</dbReference>
<dbReference type="PANTHER" id="PTHR46951:SF2">
    <property type="entry name" value="BED-TYPE DOMAIN-CONTAINING PROTEIN"/>
    <property type="match status" value="1"/>
</dbReference>
<feature type="region of interest" description="Disordered" evidence="1">
    <location>
        <begin position="94"/>
        <end position="115"/>
    </location>
</feature>
<dbReference type="Proteomes" id="UP001634007">
    <property type="component" value="Unassembled WGS sequence"/>
</dbReference>
<evidence type="ECO:0000313" key="2">
    <source>
        <dbReference type="EMBL" id="KAL3748391.1"/>
    </source>
</evidence>
<accession>A0ABD3LE87</accession>
<feature type="compositionally biased region" description="Polar residues" evidence="1">
    <location>
        <begin position="103"/>
        <end position="115"/>
    </location>
</feature>
<comment type="caution">
    <text evidence="2">The sequence shown here is derived from an EMBL/GenBank/DDBJ whole genome shotgun (WGS) entry which is preliminary data.</text>
</comment>
<protein>
    <recommendedName>
        <fullName evidence="4">BED-type domain-containing protein</fullName>
    </recommendedName>
</protein>
<dbReference type="AlphaFoldDB" id="A0ABD3LE87"/>
<organism evidence="2 3">
    <name type="scientific">Eucalyptus globulus</name>
    <name type="common">Tasmanian blue gum</name>
    <dbReference type="NCBI Taxonomy" id="34317"/>
    <lineage>
        <taxon>Eukaryota</taxon>
        <taxon>Viridiplantae</taxon>
        <taxon>Streptophyta</taxon>
        <taxon>Embryophyta</taxon>
        <taxon>Tracheophyta</taxon>
        <taxon>Spermatophyta</taxon>
        <taxon>Magnoliopsida</taxon>
        <taxon>eudicotyledons</taxon>
        <taxon>Gunneridae</taxon>
        <taxon>Pentapetalae</taxon>
        <taxon>rosids</taxon>
        <taxon>malvids</taxon>
        <taxon>Myrtales</taxon>
        <taxon>Myrtaceae</taxon>
        <taxon>Myrtoideae</taxon>
        <taxon>Eucalypteae</taxon>
        <taxon>Eucalyptus</taxon>
    </lineage>
</organism>
<reference evidence="2 3" key="1">
    <citation type="submission" date="2024-11" db="EMBL/GenBank/DDBJ databases">
        <title>Chromosome-level genome assembly of Eucalyptus globulus Labill. provides insights into its genome evolution.</title>
        <authorList>
            <person name="Li X."/>
        </authorList>
    </citation>
    <scope>NUCLEOTIDE SEQUENCE [LARGE SCALE GENOMIC DNA]</scope>
    <source>
        <strain evidence="2">CL2024</strain>
        <tissue evidence="2">Fresh tender leaves</tissue>
    </source>
</reference>
<name>A0ABD3LE87_EUCGL</name>
<gene>
    <name evidence="2" type="ORF">ACJRO7_009606</name>
</gene>
<evidence type="ECO:0008006" key="4">
    <source>
        <dbReference type="Google" id="ProtNLM"/>
    </source>
</evidence>
<keyword evidence="3" id="KW-1185">Reference proteome</keyword>
<dbReference type="PANTHER" id="PTHR46951">
    <property type="entry name" value="BED-TYPE DOMAIN-CONTAINING PROTEIN"/>
    <property type="match status" value="1"/>
</dbReference>
<proteinExistence type="predicted"/>
<evidence type="ECO:0000313" key="3">
    <source>
        <dbReference type="Proteomes" id="UP001634007"/>
    </source>
</evidence>